<protein>
    <submittedName>
        <fullName evidence="7">RNA polymerase sigma-70 factor (ECF subfamily)</fullName>
    </submittedName>
</protein>
<evidence type="ECO:0000313" key="8">
    <source>
        <dbReference type="Proteomes" id="UP000533637"/>
    </source>
</evidence>
<feature type="domain" description="RNA polymerase sigma factor 70 region 4 type 2" evidence="6">
    <location>
        <begin position="109"/>
        <end position="160"/>
    </location>
</feature>
<dbReference type="EMBL" id="JACHOC010000002">
    <property type="protein sequence ID" value="MBB4621079.1"/>
    <property type="molecule type" value="Genomic_DNA"/>
</dbReference>
<dbReference type="Pfam" id="PF04542">
    <property type="entry name" value="Sigma70_r2"/>
    <property type="match status" value="1"/>
</dbReference>
<dbReference type="InterPro" id="IPR013249">
    <property type="entry name" value="RNA_pol_sigma70_r4_t2"/>
</dbReference>
<dbReference type="InterPro" id="IPR013325">
    <property type="entry name" value="RNA_pol_sigma_r2"/>
</dbReference>
<evidence type="ECO:0000256" key="2">
    <source>
        <dbReference type="ARBA" id="ARBA00023015"/>
    </source>
</evidence>
<comment type="caution">
    <text evidence="7">The sequence shown here is derived from an EMBL/GenBank/DDBJ whole genome shotgun (WGS) entry which is preliminary data.</text>
</comment>
<dbReference type="InterPro" id="IPR014284">
    <property type="entry name" value="RNA_pol_sigma-70_dom"/>
</dbReference>
<evidence type="ECO:0000256" key="3">
    <source>
        <dbReference type="ARBA" id="ARBA00023082"/>
    </source>
</evidence>
<dbReference type="InterPro" id="IPR036388">
    <property type="entry name" value="WH-like_DNA-bd_sf"/>
</dbReference>
<dbReference type="PANTHER" id="PTHR43133:SF45">
    <property type="entry name" value="RNA POLYMERASE ECF-TYPE SIGMA FACTOR"/>
    <property type="match status" value="1"/>
</dbReference>
<dbReference type="SUPFAM" id="SSF88659">
    <property type="entry name" value="Sigma3 and sigma4 domains of RNA polymerase sigma factors"/>
    <property type="match status" value="1"/>
</dbReference>
<evidence type="ECO:0000259" key="5">
    <source>
        <dbReference type="Pfam" id="PF04542"/>
    </source>
</evidence>
<reference evidence="7 8" key="1">
    <citation type="submission" date="2020-08" db="EMBL/GenBank/DDBJ databases">
        <title>Genomic Encyclopedia of Type Strains, Phase IV (KMG-IV): sequencing the most valuable type-strain genomes for metagenomic binning, comparative biology and taxonomic classification.</title>
        <authorList>
            <person name="Goeker M."/>
        </authorList>
    </citation>
    <scope>NUCLEOTIDE SEQUENCE [LARGE SCALE GENOMIC DNA]</scope>
    <source>
        <strain evidence="7 8">DSM 102983</strain>
    </source>
</reference>
<comment type="similarity">
    <text evidence="1">Belongs to the sigma-70 factor family. ECF subfamily.</text>
</comment>
<keyword evidence="4" id="KW-0804">Transcription</keyword>
<dbReference type="Gene3D" id="1.10.10.10">
    <property type="entry name" value="Winged helix-like DNA-binding domain superfamily/Winged helix DNA-binding domain"/>
    <property type="match status" value="1"/>
</dbReference>
<dbReference type="InterPro" id="IPR039425">
    <property type="entry name" value="RNA_pol_sigma-70-like"/>
</dbReference>
<dbReference type="Proteomes" id="UP000533637">
    <property type="component" value="Unassembled WGS sequence"/>
</dbReference>
<organism evidence="7 8">
    <name type="scientific">Parabacteroides faecis</name>
    <dbReference type="NCBI Taxonomy" id="1217282"/>
    <lineage>
        <taxon>Bacteria</taxon>
        <taxon>Pseudomonadati</taxon>
        <taxon>Bacteroidota</taxon>
        <taxon>Bacteroidia</taxon>
        <taxon>Bacteroidales</taxon>
        <taxon>Tannerellaceae</taxon>
        <taxon>Parabacteroides</taxon>
    </lineage>
</organism>
<feature type="domain" description="RNA polymerase sigma-70 region 2" evidence="5">
    <location>
        <begin position="15"/>
        <end position="79"/>
    </location>
</feature>
<dbReference type="Pfam" id="PF08281">
    <property type="entry name" value="Sigma70_r4_2"/>
    <property type="match status" value="1"/>
</dbReference>
<dbReference type="PANTHER" id="PTHR43133">
    <property type="entry name" value="RNA POLYMERASE ECF-TYPE SIGMA FACTO"/>
    <property type="match status" value="1"/>
</dbReference>
<dbReference type="RefSeq" id="WP_183669258.1">
    <property type="nucleotide sequence ID" value="NZ_BMPB01000003.1"/>
</dbReference>
<keyword evidence="8" id="KW-1185">Reference proteome</keyword>
<evidence type="ECO:0000256" key="4">
    <source>
        <dbReference type="ARBA" id="ARBA00023163"/>
    </source>
</evidence>
<dbReference type="CDD" id="cd06171">
    <property type="entry name" value="Sigma70_r4"/>
    <property type="match status" value="1"/>
</dbReference>
<evidence type="ECO:0000259" key="6">
    <source>
        <dbReference type="Pfam" id="PF08281"/>
    </source>
</evidence>
<proteinExistence type="inferred from homology"/>
<dbReference type="NCBIfam" id="TIGR02937">
    <property type="entry name" value="sigma70-ECF"/>
    <property type="match status" value="1"/>
</dbReference>
<evidence type="ECO:0000313" key="7">
    <source>
        <dbReference type="EMBL" id="MBB4621079.1"/>
    </source>
</evidence>
<name>A0ABR6KI82_9BACT</name>
<sequence>MNMIKGEADFLSALESNISILIKIARVYAYTTHDRKDLINDIILELWKSYPKFKGDSKISTWIYRVSLNVALNVKRKRDNNKVLFFDELKVADGSDILEVPTDNSSEIGQLYQCIESLSEQNKAIILLYLDDKSYEEISQILGLSRTNVSTRLNRIKEQLRKQMNPYK</sequence>
<dbReference type="Gene3D" id="1.10.1740.10">
    <property type="match status" value="1"/>
</dbReference>
<keyword evidence="2" id="KW-0805">Transcription regulation</keyword>
<dbReference type="InterPro" id="IPR007627">
    <property type="entry name" value="RNA_pol_sigma70_r2"/>
</dbReference>
<evidence type="ECO:0000256" key="1">
    <source>
        <dbReference type="ARBA" id="ARBA00010641"/>
    </source>
</evidence>
<dbReference type="InterPro" id="IPR013324">
    <property type="entry name" value="RNA_pol_sigma_r3/r4-like"/>
</dbReference>
<accession>A0ABR6KI82</accession>
<dbReference type="SUPFAM" id="SSF88946">
    <property type="entry name" value="Sigma2 domain of RNA polymerase sigma factors"/>
    <property type="match status" value="1"/>
</dbReference>
<keyword evidence="3" id="KW-0731">Sigma factor</keyword>
<gene>
    <name evidence="7" type="ORF">GGQ57_000973</name>
</gene>